<dbReference type="InterPro" id="IPR058240">
    <property type="entry name" value="rSAM_sf"/>
</dbReference>
<protein>
    <recommendedName>
        <fullName evidence="1">HemN C-terminal domain-containing protein</fullName>
    </recommendedName>
</protein>
<dbReference type="SUPFAM" id="SSF102114">
    <property type="entry name" value="Radical SAM enzymes"/>
    <property type="match status" value="1"/>
</dbReference>
<sequence>AALAYRPEHLSCYNLTIEQGTPFYSLMRKGELQLKPPEAELKFLEKTAEIQAQYGYYAYEISNSARDVSFISRHNYKYWNHTDYLGFGPSAHSLWQKARRANVHSVQKYVNLIEAGKLPVAYREQLDARTEEFEHIFLSLRTAAGIDLKEFKRKFHHSFEEQYQPLIRLLLSEGLMIREDDQIRLTQKGLFISDEILPKFHRF</sequence>
<dbReference type="EMBL" id="DROD01000493">
    <property type="protein sequence ID" value="HHJ53040.1"/>
    <property type="molecule type" value="Genomic_DNA"/>
</dbReference>
<dbReference type="GO" id="GO:0051539">
    <property type="term" value="F:4 iron, 4 sulfur cluster binding"/>
    <property type="evidence" value="ECO:0007669"/>
    <property type="project" value="TreeGrafter"/>
</dbReference>
<dbReference type="GO" id="GO:0006779">
    <property type="term" value="P:porphyrin-containing compound biosynthetic process"/>
    <property type="evidence" value="ECO:0007669"/>
    <property type="project" value="TreeGrafter"/>
</dbReference>
<reference evidence="2" key="1">
    <citation type="journal article" date="2020" name="mSystems">
        <title>Genome- and Community-Level Interaction Insights into Carbon Utilization and Element Cycling Functions of Hydrothermarchaeota in Hydrothermal Sediment.</title>
        <authorList>
            <person name="Zhou Z."/>
            <person name="Liu Y."/>
            <person name="Xu W."/>
            <person name="Pan J."/>
            <person name="Luo Z.H."/>
            <person name="Li M."/>
        </authorList>
    </citation>
    <scope>NUCLEOTIDE SEQUENCE [LARGE SCALE GENOMIC DNA]</scope>
    <source>
        <strain evidence="2">HyVt-527</strain>
    </source>
</reference>
<dbReference type="Proteomes" id="UP000886124">
    <property type="component" value="Unassembled WGS sequence"/>
</dbReference>
<accession>A0A7V5UF68</accession>
<organism evidence="2">
    <name type="scientific">Caldithrix abyssi</name>
    <dbReference type="NCBI Taxonomy" id="187145"/>
    <lineage>
        <taxon>Bacteria</taxon>
        <taxon>Pseudomonadati</taxon>
        <taxon>Calditrichota</taxon>
        <taxon>Calditrichia</taxon>
        <taxon>Calditrichales</taxon>
        <taxon>Calditrichaceae</taxon>
        <taxon>Caldithrix</taxon>
    </lineage>
</organism>
<dbReference type="Pfam" id="PF06969">
    <property type="entry name" value="HemN_C"/>
    <property type="match status" value="1"/>
</dbReference>
<comment type="caution">
    <text evidence="2">The sequence shown here is derived from an EMBL/GenBank/DDBJ whole genome shotgun (WGS) entry which is preliminary data.</text>
</comment>
<dbReference type="InterPro" id="IPR034505">
    <property type="entry name" value="Coproporphyrinogen-III_oxidase"/>
</dbReference>
<evidence type="ECO:0000313" key="2">
    <source>
        <dbReference type="EMBL" id="HHJ53040.1"/>
    </source>
</evidence>
<proteinExistence type="predicted"/>
<dbReference type="GO" id="GO:0005737">
    <property type="term" value="C:cytoplasm"/>
    <property type="evidence" value="ECO:0007669"/>
    <property type="project" value="TreeGrafter"/>
</dbReference>
<evidence type="ECO:0000259" key="1">
    <source>
        <dbReference type="Pfam" id="PF06969"/>
    </source>
</evidence>
<feature type="non-terminal residue" evidence="2">
    <location>
        <position position="1"/>
    </location>
</feature>
<gene>
    <name evidence="2" type="ORF">ENJ89_07580</name>
</gene>
<dbReference type="PANTHER" id="PTHR13932:SF5">
    <property type="entry name" value="RADICAL S-ADENOSYL METHIONINE DOMAIN-CONTAINING PROTEIN 1, MITOCHONDRIAL"/>
    <property type="match status" value="1"/>
</dbReference>
<dbReference type="PANTHER" id="PTHR13932">
    <property type="entry name" value="COPROPORPHYRINIGEN III OXIDASE"/>
    <property type="match status" value="1"/>
</dbReference>
<feature type="domain" description="HemN C-terminal" evidence="1">
    <location>
        <begin position="131"/>
        <end position="191"/>
    </location>
</feature>
<name>A0A7V5UF68_CALAY</name>
<dbReference type="InterPro" id="IPR010723">
    <property type="entry name" value="HemN_C"/>
</dbReference>
<dbReference type="AlphaFoldDB" id="A0A7V5UF68"/>